<gene>
    <name evidence="7" type="ORF">M0R45_017219</name>
</gene>
<feature type="region of interest" description="Leucine repeat I (LRI)" evidence="5">
    <location>
        <begin position="273"/>
        <end position="333"/>
    </location>
</feature>
<feature type="short sequence motif" description="VHIID" evidence="5">
    <location>
        <begin position="383"/>
        <end position="387"/>
    </location>
</feature>
<dbReference type="InterPro" id="IPR005202">
    <property type="entry name" value="TF_GRAS"/>
</dbReference>
<evidence type="ECO:0000256" key="1">
    <source>
        <dbReference type="ARBA" id="ARBA00004123"/>
    </source>
</evidence>
<feature type="region of interest" description="Leucine repeat II (LRII)" evidence="5">
    <location>
        <begin position="433"/>
        <end position="465"/>
    </location>
</feature>
<evidence type="ECO:0000256" key="5">
    <source>
        <dbReference type="PROSITE-ProRule" id="PRU01191"/>
    </source>
</evidence>
<keyword evidence="8" id="KW-1185">Reference proteome</keyword>
<proteinExistence type="inferred from homology"/>
<evidence type="ECO:0000313" key="8">
    <source>
        <dbReference type="Proteomes" id="UP001457282"/>
    </source>
</evidence>
<dbReference type="PANTHER" id="PTHR31636">
    <property type="entry name" value="OSJNBA0084A10.13 PROTEIN-RELATED"/>
    <property type="match status" value="1"/>
</dbReference>
<comment type="similarity">
    <text evidence="5">Belongs to the GRAS family.</text>
</comment>
<keyword evidence="3" id="KW-0804">Transcription</keyword>
<feature type="region of interest" description="Disordered" evidence="6">
    <location>
        <begin position="105"/>
        <end position="136"/>
    </location>
</feature>
<evidence type="ECO:0000256" key="6">
    <source>
        <dbReference type="SAM" id="MobiDB-lite"/>
    </source>
</evidence>
<protein>
    <recommendedName>
        <fullName evidence="9">Scarecrow-like protein 30</fullName>
    </recommendedName>
</protein>
<evidence type="ECO:0000256" key="3">
    <source>
        <dbReference type="ARBA" id="ARBA00023163"/>
    </source>
</evidence>
<evidence type="ECO:0000256" key="4">
    <source>
        <dbReference type="ARBA" id="ARBA00023242"/>
    </source>
</evidence>
<dbReference type="EMBL" id="JBEDUW010000003">
    <property type="protein sequence ID" value="KAK9940565.1"/>
    <property type="molecule type" value="Genomic_DNA"/>
</dbReference>
<sequence length="649" mass="74169">MDSLLERFHASASVCSNQNLVNGRVNHEYINPLHPIELNNTSLSLDLEGDNCDNNDCNNPMLKYISDALLEEDLEGKPCMLQNCLALQTAEKSFYDLLNPKHRPSFSQPPLSEYQSFENSDDDSTQSCHRSIGTPKTNPVCESLSETVLISHSLSQMESLGFLGVGEAIRNVVYEPENDSHSSTNGSNEKKNHQREDGNDPDKGRSNKQSAASAQDSVPQEMFEKVFFCQGENHESECCSPSEFLENEGSGKLWRNRQSERAKKHNNYNKEVVDVCTLLNQCAQAVASNDQCTVNELLKQIRQHSSLHGDATQRLAHYFADGLEARLAGTTTPSYSPVATMQTSAADVLRAYRLFVTASPLKKMSNFVANTTIMELAKDATRLHIIDFGISYGFQWPCLIQHISERPGEPPKIHITAIELPQPGFRPTERVEQTGRRLAKYAARFNVPFEYDVIAQKWESIRVEDLNIDRDELIVVNCMHRLRHIPDETVIASSPRDRVLKLIKKINPDLFVHGIINGTYDPPFFVTRFREALFHFGSLFDMFEAIVPREDQWRQMFEREIYGRDIMNVVACEGLERVERPETYKRWTVRILRAGFKQLPLDQDRLKKVKSMSKVTGYHKDFRIEEDREWMLQGWKGRIIMALSFWKPA</sequence>
<accession>A0AAW1XV15</accession>
<comment type="caution">
    <text evidence="7">The sequence shown here is derived from an EMBL/GenBank/DDBJ whole genome shotgun (WGS) entry which is preliminary data.</text>
</comment>
<reference evidence="7 8" key="1">
    <citation type="journal article" date="2023" name="G3 (Bethesda)">
        <title>A chromosome-length genome assembly and annotation of blackberry (Rubus argutus, cv. 'Hillquist').</title>
        <authorList>
            <person name="Bruna T."/>
            <person name="Aryal R."/>
            <person name="Dudchenko O."/>
            <person name="Sargent D.J."/>
            <person name="Mead D."/>
            <person name="Buti M."/>
            <person name="Cavallini A."/>
            <person name="Hytonen T."/>
            <person name="Andres J."/>
            <person name="Pham M."/>
            <person name="Weisz D."/>
            <person name="Mascagni F."/>
            <person name="Usai G."/>
            <person name="Natali L."/>
            <person name="Bassil N."/>
            <person name="Fernandez G.E."/>
            <person name="Lomsadze A."/>
            <person name="Armour M."/>
            <person name="Olukolu B."/>
            <person name="Poorten T."/>
            <person name="Britton C."/>
            <person name="Davik J."/>
            <person name="Ashrafi H."/>
            <person name="Aiden E.L."/>
            <person name="Borodovsky M."/>
            <person name="Worthington M."/>
        </authorList>
    </citation>
    <scope>NUCLEOTIDE SEQUENCE [LARGE SCALE GENOMIC DNA]</scope>
    <source>
        <strain evidence="7">PI 553951</strain>
    </source>
</reference>
<comment type="caution">
    <text evidence="5">Lacks conserved residue(s) required for the propagation of feature annotation.</text>
</comment>
<evidence type="ECO:0008006" key="9">
    <source>
        <dbReference type="Google" id="ProtNLM"/>
    </source>
</evidence>
<name>A0AAW1XV15_RUBAR</name>
<feature type="compositionally biased region" description="Polar residues" evidence="6">
    <location>
        <begin position="125"/>
        <end position="136"/>
    </location>
</feature>
<feature type="region of interest" description="Disordered" evidence="6">
    <location>
        <begin position="176"/>
        <end position="218"/>
    </location>
</feature>
<dbReference type="Proteomes" id="UP001457282">
    <property type="component" value="Unassembled WGS sequence"/>
</dbReference>
<dbReference type="AlphaFoldDB" id="A0AAW1XV15"/>
<keyword evidence="2" id="KW-0805">Transcription regulation</keyword>
<feature type="region of interest" description="SAW" evidence="5">
    <location>
        <begin position="571"/>
        <end position="647"/>
    </location>
</feature>
<comment type="subcellular location">
    <subcellularLocation>
        <location evidence="1">Nucleus</location>
    </subcellularLocation>
</comment>
<feature type="compositionally biased region" description="Polar residues" evidence="6">
    <location>
        <begin position="207"/>
        <end position="218"/>
    </location>
</feature>
<feature type="region of interest" description="VHIID" evidence="5">
    <location>
        <begin position="352"/>
        <end position="417"/>
    </location>
</feature>
<dbReference type="PROSITE" id="PS50985">
    <property type="entry name" value="GRAS"/>
    <property type="match status" value="1"/>
</dbReference>
<evidence type="ECO:0000313" key="7">
    <source>
        <dbReference type="EMBL" id="KAK9940565.1"/>
    </source>
</evidence>
<feature type="compositionally biased region" description="Basic and acidic residues" evidence="6">
    <location>
        <begin position="188"/>
        <end position="205"/>
    </location>
</feature>
<evidence type="ECO:0000256" key="2">
    <source>
        <dbReference type="ARBA" id="ARBA00023015"/>
    </source>
</evidence>
<keyword evidence="4" id="KW-0539">Nucleus</keyword>
<feature type="compositionally biased region" description="Polar residues" evidence="6">
    <location>
        <begin position="105"/>
        <end position="118"/>
    </location>
</feature>
<organism evidence="7 8">
    <name type="scientific">Rubus argutus</name>
    <name type="common">Southern blackberry</name>
    <dbReference type="NCBI Taxonomy" id="59490"/>
    <lineage>
        <taxon>Eukaryota</taxon>
        <taxon>Viridiplantae</taxon>
        <taxon>Streptophyta</taxon>
        <taxon>Embryophyta</taxon>
        <taxon>Tracheophyta</taxon>
        <taxon>Spermatophyta</taxon>
        <taxon>Magnoliopsida</taxon>
        <taxon>eudicotyledons</taxon>
        <taxon>Gunneridae</taxon>
        <taxon>Pentapetalae</taxon>
        <taxon>rosids</taxon>
        <taxon>fabids</taxon>
        <taxon>Rosales</taxon>
        <taxon>Rosaceae</taxon>
        <taxon>Rosoideae</taxon>
        <taxon>Rosoideae incertae sedis</taxon>
        <taxon>Rubus</taxon>
    </lineage>
</organism>
<dbReference type="Pfam" id="PF03514">
    <property type="entry name" value="GRAS"/>
    <property type="match status" value="1"/>
</dbReference>
<dbReference type="GO" id="GO:0005634">
    <property type="term" value="C:nucleus"/>
    <property type="evidence" value="ECO:0007669"/>
    <property type="project" value="UniProtKB-SubCell"/>
</dbReference>